<keyword evidence="3" id="KW-0808">Transferase</keyword>
<dbReference type="Proteomes" id="UP001500653">
    <property type="component" value="Unassembled WGS sequence"/>
</dbReference>
<keyword evidence="5" id="KW-0418">Kinase</keyword>
<evidence type="ECO:0000313" key="9">
    <source>
        <dbReference type="Proteomes" id="UP001500653"/>
    </source>
</evidence>
<sequence>MTPPEKPNVDKYTRTAAYLVALLGDAENVVAVTYCVTRLRITLADRQAVDDSGLQQHPAVLGRLDGDDALHLIVGPAAAAPLARACTDLLALPSGE</sequence>
<dbReference type="InterPro" id="IPR036878">
    <property type="entry name" value="Glu_permease_IIB"/>
</dbReference>
<dbReference type="Pfam" id="PF00367">
    <property type="entry name" value="PTS_EIIB"/>
    <property type="match status" value="1"/>
</dbReference>
<keyword evidence="4" id="KW-0598">Phosphotransferase system</keyword>
<evidence type="ECO:0000313" key="8">
    <source>
        <dbReference type="EMBL" id="GAA1235033.1"/>
    </source>
</evidence>
<protein>
    <recommendedName>
        <fullName evidence="7">PTS EIIB type-1 domain-containing protein</fullName>
    </recommendedName>
</protein>
<dbReference type="PROSITE" id="PS01035">
    <property type="entry name" value="PTS_EIIB_TYPE_1_CYS"/>
    <property type="match status" value="1"/>
</dbReference>
<proteinExistence type="predicted"/>
<keyword evidence="1" id="KW-0813">Transport</keyword>
<gene>
    <name evidence="8" type="ORF">GCM10009676_18600</name>
</gene>
<evidence type="ECO:0000256" key="6">
    <source>
        <dbReference type="PROSITE-ProRule" id="PRU00421"/>
    </source>
</evidence>
<dbReference type="InterPro" id="IPR050558">
    <property type="entry name" value="PTS_Sugar-Specific_Components"/>
</dbReference>
<dbReference type="PROSITE" id="PS51098">
    <property type="entry name" value="PTS_EIIB_TYPE_1"/>
    <property type="match status" value="1"/>
</dbReference>
<evidence type="ECO:0000256" key="3">
    <source>
        <dbReference type="ARBA" id="ARBA00022679"/>
    </source>
</evidence>
<dbReference type="PANTHER" id="PTHR30175">
    <property type="entry name" value="PHOSPHOTRANSFERASE SYSTEM TRANSPORT PROTEIN"/>
    <property type="match status" value="1"/>
</dbReference>
<dbReference type="InterPro" id="IPR001996">
    <property type="entry name" value="PTS_IIB_1"/>
</dbReference>
<evidence type="ECO:0000256" key="2">
    <source>
        <dbReference type="ARBA" id="ARBA00022597"/>
    </source>
</evidence>
<reference evidence="8 9" key="1">
    <citation type="journal article" date="2019" name="Int. J. Syst. Evol. Microbiol.">
        <title>The Global Catalogue of Microorganisms (GCM) 10K type strain sequencing project: providing services to taxonomists for standard genome sequencing and annotation.</title>
        <authorList>
            <consortium name="The Broad Institute Genomics Platform"/>
            <consortium name="The Broad Institute Genome Sequencing Center for Infectious Disease"/>
            <person name="Wu L."/>
            <person name="Ma J."/>
        </authorList>
    </citation>
    <scope>NUCLEOTIDE SEQUENCE [LARGE SCALE GENOMIC DNA]</scope>
    <source>
        <strain evidence="8 9">JCM 13023</strain>
    </source>
</reference>
<comment type="caution">
    <text evidence="8">The sequence shown here is derived from an EMBL/GenBank/DDBJ whole genome shotgun (WGS) entry which is preliminary data.</text>
</comment>
<feature type="domain" description="PTS EIIB type-1" evidence="7">
    <location>
        <begin position="13"/>
        <end position="96"/>
    </location>
</feature>
<dbReference type="EMBL" id="BAAALN010000005">
    <property type="protein sequence ID" value="GAA1235033.1"/>
    <property type="molecule type" value="Genomic_DNA"/>
</dbReference>
<keyword evidence="2" id="KW-0762">Sugar transport</keyword>
<accession>A0ABN1W4L8</accession>
<keyword evidence="9" id="KW-1185">Reference proteome</keyword>
<dbReference type="SUPFAM" id="SSF55604">
    <property type="entry name" value="Glucose permease domain IIB"/>
    <property type="match status" value="1"/>
</dbReference>
<evidence type="ECO:0000259" key="7">
    <source>
        <dbReference type="PROSITE" id="PS51098"/>
    </source>
</evidence>
<evidence type="ECO:0000256" key="5">
    <source>
        <dbReference type="ARBA" id="ARBA00022777"/>
    </source>
</evidence>
<dbReference type="InterPro" id="IPR018113">
    <property type="entry name" value="PTrfase_EIIB_Cys"/>
</dbReference>
<dbReference type="PANTHER" id="PTHR30175:SF1">
    <property type="entry name" value="PTS SYSTEM ARBUTIN-, CELLOBIOSE-, AND SALICIN-SPECIFIC EIIBC COMPONENT-RELATED"/>
    <property type="match status" value="1"/>
</dbReference>
<organism evidence="8 9">
    <name type="scientific">Prauserella halophila</name>
    <dbReference type="NCBI Taxonomy" id="185641"/>
    <lineage>
        <taxon>Bacteria</taxon>
        <taxon>Bacillati</taxon>
        <taxon>Actinomycetota</taxon>
        <taxon>Actinomycetes</taxon>
        <taxon>Pseudonocardiales</taxon>
        <taxon>Pseudonocardiaceae</taxon>
        <taxon>Prauserella</taxon>
    </lineage>
</organism>
<feature type="active site" description="Phosphocysteine intermediate; for EIIB activity" evidence="6">
    <location>
        <position position="35"/>
    </location>
</feature>
<dbReference type="Gene3D" id="3.30.1360.60">
    <property type="entry name" value="Glucose permease domain IIB"/>
    <property type="match status" value="1"/>
</dbReference>
<evidence type="ECO:0000256" key="1">
    <source>
        <dbReference type="ARBA" id="ARBA00022448"/>
    </source>
</evidence>
<name>A0ABN1W4L8_9PSEU</name>
<evidence type="ECO:0000256" key="4">
    <source>
        <dbReference type="ARBA" id="ARBA00022683"/>
    </source>
</evidence>